<dbReference type="Proteomes" id="UP001362999">
    <property type="component" value="Unassembled WGS sequence"/>
</dbReference>
<evidence type="ECO:0000313" key="3">
    <source>
        <dbReference type="Proteomes" id="UP001362999"/>
    </source>
</evidence>
<keyword evidence="1" id="KW-1133">Transmembrane helix</keyword>
<proteinExistence type="predicted"/>
<comment type="caution">
    <text evidence="2">The sequence shown here is derived from an EMBL/GenBank/DDBJ whole genome shotgun (WGS) entry which is preliminary data.</text>
</comment>
<feature type="transmembrane region" description="Helical" evidence="1">
    <location>
        <begin position="48"/>
        <end position="71"/>
    </location>
</feature>
<evidence type="ECO:0000313" key="2">
    <source>
        <dbReference type="EMBL" id="KAK7051911.1"/>
    </source>
</evidence>
<keyword evidence="1" id="KW-0812">Transmembrane</keyword>
<keyword evidence="1" id="KW-0472">Membrane</keyword>
<dbReference type="AlphaFoldDB" id="A0AAW0DMD0"/>
<reference evidence="2 3" key="1">
    <citation type="journal article" date="2024" name="J Genomics">
        <title>Draft genome sequencing and assembly of Favolaschia claudopus CIRM-BRFM 2984 isolated from oak limbs.</title>
        <authorList>
            <person name="Navarro D."/>
            <person name="Drula E."/>
            <person name="Chaduli D."/>
            <person name="Cazenave R."/>
            <person name="Ahrendt S."/>
            <person name="Wang J."/>
            <person name="Lipzen A."/>
            <person name="Daum C."/>
            <person name="Barry K."/>
            <person name="Grigoriev I.V."/>
            <person name="Favel A."/>
            <person name="Rosso M.N."/>
            <person name="Martin F."/>
        </authorList>
    </citation>
    <scope>NUCLEOTIDE SEQUENCE [LARGE SCALE GENOMIC DNA]</scope>
    <source>
        <strain evidence="2 3">CIRM-BRFM 2984</strain>
    </source>
</reference>
<organism evidence="2 3">
    <name type="scientific">Favolaschia claudopus</name>
    <dbReference type="NCBI Taxonomy" id="2862362"/>
    <lineage>
        <taxon>Eukaryota</taxon>
        <taxon>Fungi</taxon>
        <taxon>Dikarya</taxon>
        <taxon>Basidiomycota</taxon>
        <taxon>Agaricomycotina</taxon>
        <taxon>Agaricomycetes</taxon>
        <taxon>Agaricomycetidae</taxon>
        <taxon>Agaricales</taxon>
        <taxon>Marasmiineae</taxon>
        <taxon>Mycenaceae</taxon>
        <taxon>Favolaschia</taxon>
    </lineage>
</organism>
<protein>
    <recommendedName>
        <fullName evidence="4">F-box domain-containing protein</fullName>
    </recommendedName>
</protein>
<accession>A0AAW0DMD0</accession>
<gene>
    <name evidence="2" type="ORF">R3P38DRAFT_3172233</name>
</gene>
<keyword evidence="3" id="KW-1185">Reference proteome</keyword>
<evidence type="ECO:0008006" key="4">
    <source>
        <dbReference type="Google" id="ProtNLM"/>
    </source>
</evidence>
<name>A0AAW0DMD0_9AGAR</name>
<evidence type="ECO:0000256" key="1">
    <source>
        <dbReference type="SAM" id="Phobius"/>
    </source>
</evidence>
<dbReference type="EMBL" id="JAWWNJ010000007">
    <property type="protein sequence ID" value="KAK7051911.1"/>
    <property type="molecule type" value="Genomic_DNA"/>
</dbReference>
<sequence>MLPAGRPSTHDTLCNCDPVLPPVPLRSSMPPFSPLHPDHPPPFHLHRFHLHLLFLYTTWLSLNALLVALVVKLVDGPFRPRPLLSALDLRYWPFASPSLPNTCMHQAPSVFFSSIPQSSKRFLTTPSLVHLRIHTLLILHIHGYRLTSVLDLPAPLVFSSSSACYPHMYLMPRGVILPTFPVSFSHPHIPGPVPNPATYPHIRYTDRHYTHDWPSIPTYLLVPLSPTPTLALPLLVLRALVVTLILTPLPTHTHITPHYHILTIPSQSIPRYTRTRHILLDSYRTNPAHPYLTAVADFEEVCYFANGSLPAEALVKSNRVGRVSRIKSRSMSMSRGVWARGRLARERGGAMGLLVARADRGVGLGRGMVTVVALISTTKRWCASVGAIWMQDDVSDVCWTTDEWFPHLCSFDGVRRINACTCVSEIDTVRRKSYLRVCTYKELDHGIQMELFDIQNPGIYDRLRHNKLPSDSEKRAIQDSIHAAKVHLLFLEIEAPPISPQGGETEIRALTKHIVQSCAPAHYITQYSSLLSPIRRLPVDILRMIFLDPAIHEPGRVPPSESYYSILRQYKPNRLGAVCYHWRCVTLEMATLWSGITVFLNQPSRYSIDGLRLALQRSQNTMLNIAFRTVNSRGFKFEPWSPLDNEMMLEVLQHTERWAVVDLPLEADFLFQLSPAQGTEFFVAATAVLSIAPRLRTLTIRGWAYKNMLPSLPWCQAQDLRDLSLHICHVRAADYVAIVSPHLENFFLFGPSYDNAHEIEILHRITAPALNHFHVVNLKFWDTPPMLGFIKRSGFSLQTLVFYRVPVRGIDLIPILRAVPTVQNLLLEDLIPNAITNSVMEALTANPATPAETALPAMSTFVLVGAYLFGQGNLLTMLESRLTLPNLLSPLINVEISLPNPPMSPVALQRLDAMRLATTSFRFTGIDQNQRTAVVKHGDNAPHIASIRDQGLEAKQRESFFSGASSRN</sequence>